<feature type="domain" description="Insulin-like" evidence="2">
    <location>
        <begin position="64"/>
        <end position="147"/>
    </location>
</feature>
<organism evidence="3 5">
    <name type="scientific">Macrostomum lignano</name>
    <dbReference type="NCBI Taxonomy" id="282301"/>
    <lineage>
        <taxon>Eukaryota</taxon>
        <taxon>Metazoa</taxon>
        <taxon>Spiralia</taxon>
        <taxon>Lophotrochozoa</taxon>
        <taxon>Platyhelminthes</taxon>
        <taxon>Rhabditophora</taxon>
        <taxon>Macrostomorpha</taxon>
        <taxon>Macrostomida</taxon>
        <taxon>Macrostomidae</taxon>
        <taxon>Macrostomum</taxon>
    </lineage>
</organism>
<dbReference type="PROSITE" id="PS00262">
    <property type="entry name" value="INSULIN"/>
    <property type="match status" value="1"/>
</dbReference>
<dbReference type="Gene3D" id="1.10.100.10">
    <property type="entry name" value="Insulin-like"/>
    <property type="match status" value="1"/>
</dbReference>
<feature type="chain" id="PRO_5011394967" evidence="1">
    <location>
        <begin position="37"/>
        <end position="167"/>
    </location>
</feature>
<keyword evidence="3" id="KW-1185">Reference proteome</keyword>
<dbReference type="GO" id="GO:0005179">
    <property type="term" value="F:hormone activity"/>
    <property type="evidence" value="ECO:0007669"/>
    <property type="project" value="InterPro"/>
</dbReference>
<evidence type="ECO:0000313" key="4">
    <source>
        <dbReference type="WBParaSite" id="maker-uti_cns_0002126-snap-gene-0.29-mRNA-1"/>
    </source>
</evidence>
<dbReference type="InterPro" id="IPR016179">
    <property type="entry name" value="Insulin-like"/>
</dbReference>
<sequence>MASGAALFGGRSSRCMPLLLMPLLLLPLLLLPMASASSKMTLEEANRLNEYAHKRIRSCNLRRLLSTIMVLCKEVGLYNSSNAACKKASGEAPSKRDVDFSKLQVLPDDRQTGGGSLPWSTMHPAESAVLDACCYRHCNYCMLQRYCCTAPTWAKKFCYYTMPYDAK</sequence>
<dbReference type="WBParaSite" id="maker-uti_cns_0003788-snap-gene-0.6-mRNA-1">
    <property type="protein sequence ID" value="maker-uti_cns_0003788-snap-gene-0.6-mRNA-1"/>
    <property type="gene ID" value="maker-uti_cns_0003788-snap-gene-0.6"/>
</dbReference>
<accession>A0A1I8H0G4</accession>
<evidence type="ECO:0000256" key="1">
    <source>
        <dbReference type="SAM" id="SignalP"/>
    </source>
</evidence>
<reference evidence="4 5" key="1">
    <citation type="submission" date="2016-11" db="UniProtKB">
        <authorList>
            <consortium name="WormBaseParasite"/>
        </authorList>
    </citation>
    <scope>IDENTIFICATION</scope>
</reference>
<proteinExistence type="predicted"/>
<dbReference type="InterPro" id="IPR022353">
    <property type="entry name" value="Insulin_CS"/>
</dbReference>
<dbReference type="GO" id="GO:0005576">
    <property type="term" value="C:extracellular region"/>
    <property type="evidence" value="ECO:0007669"/>
    <property type="project" value="InterPro"/>
</dbReference>
<keyword evidence="1" id="KW-0732">Signal</keyword>
<feature type="signal peptide" evidence="1">
    <location>
        <begin position="1"/>
        <end position="36"/>
    </location>
</feature>
<evidence type="ECO:0000259" key="2">
    <source>
        <dbReference type="Pfam" id="PF00049"/>
    </source>
</evidence>
<dbReference type="Pfam" id="PF00049">
    <property type="entry name" value="Insulin"/>
    <property type="match status" value="1"/>
</dbReference>
<protein>
    <submittedName>
        <fullName evidence="4 5">IlGF domain-containing protein</fullName>
    </submittedName>
</protein>
<dbReference type="AlphaFoldDB" id="A0A1I8H0G4"/>
<evidence type="ECO:0000313" key="5">
    <source>
        <dbReference type="WBParaSite" id="maker-uti_cns_0003733-snap-gene-0.10-mRNA-1"/>
    </source>
</evidence>
<dbReference type="WBParaSite" id="maker-uti_cns_0002126-snap-gene-0.29-mRNA-1">
    <property type="protein sequence ID" value="maker-uti_cns_0002126-snap-gene-0.29-mRNA-1"/>
    <property type="gene ID" value="maker-uti_cns_0002126-snap-gene-0.29"/>
</dbReference>
<name>A0A1I8H0G4_9PLAT</name>
<dbReference type="Proteomes" id="UP000095280">
    <property type="component" value="Unplaced"/>
</dbReference>
<dbReference type="WBParaSite" id="maker-uti_cns_0003733-snap-gene-0.10-mRNA-1">
    <property type="protein sequence ID" value="maker-uti_cns_0003733-snap-gene-0.10-mRNA-1"/>
    <property type="gene ID" value="maker-uti_cns_0003733-snap-gene-0.10"/>
</dbReference>
<evidence type="ECO:0000313" key="3">
    <source>
        <dbReference type="Proteomes" id="UP000095280"/>
    </source>
</evidence>